<dbReference type="AlphaFoldDB" id="A0A1H7Q0Q1"/>
<dbReference type="RefSeq" id="WP_042452125.1">
    <property type="nucleotide sequence ID" value="NZ_BBPN01000024.1"/>
</dbReference>
<dbReference type="InterPro" id="IPR055370">
    <property type="entry name" value="Lsr2_DNA-bd"/>
</dbReference>
<feature type="domain" description="Lsr2 DNA-binding" evidence="4">
    <location>
        <begin position="80"/>
        <end position="114"/>
    </location>
</feature>
<feature type="region of interest" description="Disordered" evidence="2">
    <location>
        <begin position="48"/>
        <end position="116"/>
    </location>
</feature>
<sequence length="116" mass="12413">MAQKVQVLLVDDLEGGEADETVTFALDGVAYEIDLTTANAGKLRELLAPYTDKGRKQSGRSAGGRGRGRTAAAPRPVGGNPDTAKMRAWAKEQGFEVNERGRVPSNIKEAYEKAHG</sequence>
<gene>
    <name evidence="5" type="ORF">SAMN05414137_108229</name>
</gene>
<dbReference type="Proteomes" id="UP000183015">
    <property type="component" value="Unassembled WGS sequence"/>
</dbReference>
<feature type="compositionally biased region" description="Basic and acidic residues" evidence="2">
    <location>
        <begin position="89"/>
        <end position="102"/>
    </location>
</feature>
<evidence type="ECO:0000259" key="3">
    <source>
        <dbReference type="Pfam" id="PF11774"/>
    </source>
</evidence>
<reference evidence="6" key="1">
    <citation type="submission" date="2016-10" db="EMBL/GenBank/DDBJ databases">
        <authorList>
            <person name="Varghese N."/>
        </authorList>
    </citation>
    <scope>NUCLEOTIDE SEQUENCE [LARGE SCALE GENOMIC DNA]</scope>
    <source>
        <strain evidence="6">DSM 45096 / BCRC 16803 / CGMCC 4.1857 / CIP 109030 / JCM 12277 / KCTC 19219 / NBRC 100920 / 33214</strain>
    </source>
</reference>
<accession>A0A1H7Q0Q1</accession>
<organism evidence="5 6">
    <name type="scientific">Streptacidiphilus jiangxiensis</name>
    <dbReference type="NCBI Taxonomy" id="235985"/>
    <lineage>
        <taxon>Bacteria</taxon>
        <taxon>Bacillati</taxon>
        <taxon>Actinomycetota</taxon>
        <taxon>Actinomycetes</taxon>
        <taxon>Kitasatosporales</taxon>
        <taxon>Streptomycetaceae</taxon>
        <taxon>Streptacidiphilus</taxon>
    </lineage>
</organism>
<dbReference type="STRING" id="235985.SAMN05414137_108229"/>
<dbReference type="Gene3D" id="4.10.320.10">
    <property type="entry name" value="E3-binding domain"/>
    <property type="match status" value="1"/>
</dbReference>
<dbReference type="InterPro" id="IPR042261">
    <property type="entry name" value="Lsr2-like_dimerization"/>
</dbReference>
<evidence type="ECO:0000256" key="2">
    <source>
        <dbReference type="SAM" id="MobiDB-lite"/>
    </source>
</evidence>
<dbReference type="Pfam" id="PF23359">
    <property type="entry name" value="Lsr2_DNA-bd"/>
    <property type="match status" value="1"/>
</dbReference>
<keyword evidence="6" id="KW-1185">Reference proteome</keyword>
<evidence type="ECO:0000313" key="5">
    <source>
        <dbReference type="EMBL" id="SEL41650.1"/>
    </source>
</evidence>
<feature type="domain" description="Lsr2 dimerization" evidence="3">
    <location>
        <begin position="1"/>
        <end position="57"/>
    </location>
</feature>
<feature type="compositionally biased region" description="Low complexity" evidence="2">
    <location>
        <begin position="69"/>
        <end position="79"/>
    </location>
</feature>
<dbReference type="OrthoDB" id="4113332at2"/>
<dbReference type="eggNOG" id="ENOG5032RKK">
    <property type="taxonomic scope" value="Bacteria"/>
</dbReference>
<evidence type="ECO:0000259" key="4">
    <source>
        <dbReference type="Pfam" id="PF23359"/>
    </source>
</evidence>
<evidence type="ECO:0000313" key="6">
    <source>
        <dbReference type="Proteomes" id="UP000183015"/>
    </source>
</evidence>
<proteinExistence type="predicted"/>
<keyword evidence="1" id="KW-0238">DNA-binding</keyword>
<dbReference type="EMBL" id="FOAZ01000008">
    <property type="protein sequence ID" value="SEL41650.1"/>
    <property type="molecule type" value="Genomic_DNA"/>
</dbReference>
<dbReference type="GO" id="GO:0003677">
    <property type="term" value="F:DNA binding"/>
    <property type="evidence" value="ECO:0007669"/>
    <property type="project" value="UniProtKB-KW"/>
</dbReference>
<dbReference type="InterPro" id="IPR024412">
    <property type="entry name" value="Lsr2_dim_dom"/>
</dbReference>
<evidence type="ECO:0000256" key="1">
    <source>
        <dbReference type="ARBA" id="ARBA00023125"/>
    </source>
</evidence>
<protein>
    <submittedName>
        <fullName evidence="5">Lsr2 protein</fullName>
    </submittedName>
</protein>
<dbReference type="Gene3D" id="3.30.60.230">
    <property type="entry name" value="Lsr2, dimerization domain"/>
    <property type="match status" value="1"/>
</dbReference>
<dbReference type="Pfam" id="PF11774">
    <property type="entry name" value="Lsr2"/>
    <property type="match status" value="1"/>
</dbReference>
<dbReference type="InterPro" id="IPR036625">
    <property type="entry name" value="E3-bd_dom_sf"/>
</dbReference>
<name>A0A1H7Q0Q1_STRJI</name>
<dbReference type="GO" id="GO:0016746">
    <property type="term" value="F:acyltransferase activity"/>
    <property type="evidence" value="ECO:0007669"/>
    <property type="project" value="InterPro"/>
</dbReference>